<organism evidence="6 7">
    <name type="scientific">Gonium pectorale</name>
    <name type="common">Green alga</name>
    <dbReference type="NCBI Taxonomy" id="33097"/>
    <lineage>
        <taxon>Eukaryota</taxon>
        <taxon>Viridiplantae</taxon>
        <taxon>Chlorophyta</taxon>
        <taxon>core chlorophytes</taxon>
        <taxon>Chlorophyceae</taxon>
        <taxon>CS clade</taxon>
        <taxon>Chlamydomonadales</taxon>
        <taxon>Volvocaceae</taxon>
        <taxon>Gonium</taxon>
    </lineage>
</organism>
<dbReference type="EMBL" id="LSYV01000003">
    <property type="protein sequence ID" value="KXZ55866.1"/>
    <property type="molecule type" value="Genomic_DNA"/>
</dbReference>
<keyword evidence="2" id="KW-0433">Leucine-rich repeat</keyword>
<accession>A0A150H121</accession>
<proteinExistence type="predicted"/>
<evidence type="ECO:0000256" key="3">
    <source>
        <dbReference type="ARBA" id="ARBA00022737"/>
    </source>
</evidence>
<comment type="caution">
    <text evidence="6">The sequence shown here is derived from an EMBL/GenBank/DDBJ whole genome shotgun (WGS) entry which is preliminary data.</text>
</comment>
<dbReference type="PANTHER" id="PTHR48051">
    <property type="match status" value="1"/>
</dbReference>
<dbReference type="AlphaFoldDB" id="A0A150H121"/>
<evidence type="ECO:0000259" key="5">
    <source>
        <dbReference type="Pfam" id="PF23598"/>
    </source>
</evidence>
<keyword evidence="3" id="KW-0677">Repeat</keyword>
<evidence type="ECO:0000256" key="1">
    <source>
        <dbReference type="ARBA" id="ARBA00004430"/>
    </source>
</evidence>
<dbReference type="Pfam" id="PF23598">
    <property type="entry name" value="LRR_14"/>
    <property type="match status" value="1"/>
</dbReference>
<dbReference type="SMART" id="SM00369">
    <property type="entry name" value="LRR_TYP"/>
    <property type="match status" value="5"/>
</dbReference>
<evidence type="ECO:0000256" key="4">
    <source>
        <dbReference type="SAM" id="MobiDB-lite"/>
    </source>
</evidence>
<name>A0A150H121_GONPE</name>
<sequence>MGNCLDTCLPHSKPEDQRSRPYVQLRQQQTWAKTGIVGLRDQGLKELPAVLAESAAVFKVIDASHNRLAQLPPWLASLAGLQRLVLAGNLLTVALPPGAGAGLAALKASGGAGGRGAGMGQWMILVLDDNQLSELPDEVGRLSRLERLSVSGNRLRALPASLGALEALQALVVSRNALEGLPAELGGCVRLEELDAQSNELRSLPPALGALKRLKTLQLDNNPLTAVPSELLFGCAALQTLSLHGCPVRPDDLQETPGFKEFDERRKNKYNKVIAGGALLGNRGLDEGVDRDVRR</sequence>
<dbReference type="STRING" id="33097.A0A150H121"/>
<dbReference type="OrthoDB" id="566279at2759"/>
<dbReference type="GO" id="GO:0005930">
    <property type="term" value="C:axoneme"/>
    <property type="evidence" value="ECO:0007669"/>
    <property type="project" value="UniProtKB-SubCell"/>
</dbReference>
<evidence type="ECO:0000313" key="6">
    <source>
        <dbReference type="EMBL" id="KXZ55866.1"/>
    </source>
</evidence>
<dbReference type="InterPro" id="IPR055414">
    <property type="entry name" value="LRR_R13L4/SHOC2-like"/>
</dbReference>
<protein>
    <recommendedName>
        <fullName evidence="5">Disease resistance R13L4/SHOC-2-like LRR domain-containing protein</fullName>
    </recommendedName>
</protein>
<evidence type="ECO:0000313" key="7">
    <source>
        <dbReference type="Proteomes" id="UP000075714"/>
    </source>
</evidence>
<dbReference type="Proteomes" id="UP000075714">
    <property type="component" value="Unassembled WGS sequence"/>
</dbReference>
<comment type="subcellular location">
    <subcellularLocation>
        <location evidence="1">Cytoplasm</location>
        <location evidence="1">Cytoskeleton</location>
        <location evidence="1">Cilium axoneme</location>
    </subcellularLocation>
</comment>
<dbReference type="InterPro" id="IPR050216">
    <property type="entry name" value="LRR_domain-containing"/>
</dbReference>
<dbReference type="SMART" id="SM00364">
    <property type="entry name" value="LRR_BAC"/>
    <property type="match status" value="4"/>
</dbReference>
<keyword evidence="7" id="KW-1185">Reference proteome</keyword>
<dbReference type="Gene3D" id="3.80.10.10">
    <property type="entry name" value="Ribonuclease Inhibitor"/>
    <property type="match status" value="1"/>
</dbReference>
<dbReference type="InterPro" id="IPR003591">
    <property type="entry name" value="Leu-rich_rpt_typical-subtyp"/>
</dbReference>
<feature type="domain" description="Disease resistance R13L4/SHOC-2-like LRR" evidence="5">
    <location>
        <begin position="125"/>
        <end position="220"/>
    </location>
</feature>
<evidence type="ECO:0000256" key="2">
    <source>
        <dbReference type="ARBA" id="ARBA00022614"/>
    </source>
</evidence>
<gene>
    <name evidence="6" type="ORF">GPECTOR_2g1417</name>
</gene>
<reference evidence="7" key="1">
    <citation type="journal article" date="2016" name="Nat. Commun.">
        <title>The Gonium pectorale genome demonstrates co-option of cell cycle regulation during the evolution of multicellularity.</title>
        <authorList>
            <person name="Hanschen E.R."/>
            <person name="Marriage T.N."/>
            <person name="Ferris P.J."/>
            <person name="Hamaji T."/>
            <person name="Toyoda A."/>
            <person name="Fujiyama A."/>
            <person name="Neme R."/>
            <person name="Noguchi H."/>
            <person name="Minakuchi Y."/>
            <person name="Suzuki M."/>
            <person name="Kawai-Toyooka H."/>
            <person name="Smith D.R."/>
            <person name="Sparks H."/>
            <person name="Anderson J."/>
            <person name="Bakaric R."/>
            <person name="Luria V."/>
            <person name="Karger A."/>
            <person name="Kirschner M.W."/>
            <person name="Durand P.M."/>
            <person name="Michod R.E."/>
            <person name="Nozaki H."/>
            <person name="Olson B.J."/>
        </authorList>
    </citation>
    <scope>NUCLEOTIDE SEQUENCE [LARGE SCALE GENOMIC DNA]</scope>
    <source>
        <strain evidence="7">NIES-2863</strain>
    </source>
</reference>
<feature type="region of interest" description="Disordered" evidence="4">
    <location>
        <begin position="1"/>
        <end position="20"/>
    </location>
</feature>
<dbReference type="PANTHER" id="PTHR48051:SF1">
    <property type="entry name" value="RAS SUPPRESSOR PROTEIN 1"/>
    <property type="match status" value="1"/>
</dbReference>
<dbReference type="SUPFAM" id="SSF52058">
    <property type="entry name" value="L domain-like"/>
    <property type="match status" value="1"/>
</dbReference>
<dbReference type="InterPro" id="IPR032675">
    <property type="entry name" value="LRR_dom_sf"/>
</dbReference>